<dbReference type="SUPFAM" id="SSF48431">
    <property type="entry name" value="Lipovitellin-phosvitin complex, superhelical domain"/>
    <property type="match status" value="1"/>
</dbReference>
<dbReference type="InterPro" id="IPR055557">
    <property type="entry name" value="DUF7133"/>
</dbReference>
<dbReference type="RefSeq" id="WP_184307752.1">
    <property type="nucleotide sequence ID" value="NZ_JACHXU010000022.1"/>
</dbReference>
<comment type="caution">
    <text evidence="7">The sequence shown here is derived from an EMBL/GenBank/DDBJ whole genome shotgun (WGS) entry which is preliminary data.</text>
</comment>
<dbReference type="InterPro" id="IPR011042">
    <property type="entry name" value="6-blade_b-propeller_TolB-like"/>
</dbReference>
<evidence type="ECO:0000256" key="5">
    <source>
        <dbReference type="SAM" id="SignalP"/>
    </source>
</evidence>
<reference evidence="7 8" key="1">
    <citation type="submission" date="2020-08" db="EMBL/GenBank/DDBJ databases">
        <title>Genomic Encyclopedia of Type Strains, Phase III (KMG-III): the genomes of soil and plant-associated and newly described type strains.</title>
        <authorList>
            <person name="Whitman W."/>
        </authorList>
    </citation>
    <scope>NUCLEOTIDE SEQUENCE [LARGE SCALE GENOMIC DNA]</scope>
    <source>
        <strain evidence="7 8">CECT 8075</strain>
    </source>
</reference>
<feature type="domain" description="Cytochrome c" evidence="6">
    <location>
        <begin position="228"/>
        <end position="364"/>
    </location>
</feature>
<keyword evidence="8" id="KW-1185">Reference proteome</keyword>
<dbReference type="InterPro" id="IPR013428">
    <property type="entry name" value="Membrane-bound_put_N"/>
</dbReference>
<evidence type="ECO:0000256" key="1">
    <source>
        <dbReference type="ARBA" id="ARBA00022617"/>
    </source>
</evidence>
<accession>A0A7W5E313</accession>
<dbReference type="Pfam" id="PF23500">
    <property type="entry name" value="DUF7133"/>
    <property type="match status" value="1"/>
</dbReference>
<dbReference type="GO" id="GO:0046872">
    <property type="term" value="F:metal ion binding"/>
    <property type="evidence" value="ECO:0007669"/>
    <property type="project" value="UniProtKB-KW"/>
</dbReference>
<dbReference type="InterPro" id="IPR011030">
    <property type="entry name" value="Lipovitellin_superhlx_dom"/>
</dbReference>
<gene>
    <name evidence="7" type="ORF">FHS27_005121</name>
</gene>
<dbReference type="AlphaFoldDB" id="A0A7W5E313"/>
<dbReference type="SUPFAM" id="SSF46626">
    <property type="entry name" value="Cytochrome c"/>
    <property type="match status" value="1"/>
</dbReference>
<protein>
    <submittedName>
        <fullName evidence="7">Putative membrane-bound dehydrogenase-like protein</fullName>
    </submittedName>
</protein>
<evidence type="ECO:0000256" key="2">
    <source>
        <dbReference type="ARBA" id="ARBA00022723"/>
    </source>
</evidence>
<dbReference type="Gene3D" id="1.10.760.10">
    <property type="entry name" value="Cytochrome c-like domain"/>
    <property type="match status" value="1"/>
</dbReference>
<evidence type="ECO:0000313" key="8">
    <source>
        <dbReference type="Proteomes" id="UP000536179"/>
    </source>
</evidence>
<proteinExistence type="predicted"/>
<dbReference type="SUPFAM" id="SSF48371">
    <property type="entry name" value="ARM repeat"/>
    <property type="match status" value="1"/>
</dbReference>
<dbReference type="InterPro" id="IPR011989">
    <property type="entry name" value="ARM-like"/>
</dbReference>
<dbReference type="GO" id="GO:0020037">
    <property type="term" value="F:heme binding"/>
    <property type="evidence" value="ECO:0007669"/>
    <property type="project" value="InterPro"/>
</dbReference>
<evidence type="ECO:0000256" key="4">
    <source>
        <dbReference type="PROSITE-ProRule" id="PRU00433"/>
    </source>
</evidence>
<dbReference type="GO" id="GO:0009055">
    <property type="term" value="F:electron transfer activity"/>
    <property type="evidence" value="ECO:0007669"/>
    <property type="project" value="InterPro"/>
</dbReference>
<sequence length="1023" mass="112423">MRFLLRAISLLMLIDVAYADVPNNDFIVVESLLRMDDGNELVTSDADVARAVDRYLQQHVGEHEFLNVVSELKLTNQSDKLLGFFRPEVDASLQVEAARLLITLGQTDLVKEQIGRGDALSVSITEALGLINHPEAVAILKPIVTGDGPTSVRIAAAGALGRGRAGQKYLVSLHQNGELPIPCRFVVYNSLLNSRTDEYRDVAAELAPPPSTTGESLPAISKLIRMKGDKSAGKITFNDKGTCSKCHKVHGEGKDVGPDLTEIGSKLSREAMYTAILNPNAGISHNYEQYGIVTVDGLVLNGLLINKNDDEVTIKTSEGIERKIATDDIEEMIQRDVSLMPENLHQLMSVQELVNLVDYLVQLKKEAPKRVAVANDKEKEGIKAESRDAADAIAGLSVADGLAVKLFSAEPELRNPSNIDVDHLGRVWVCEVVNYRHFRNPNNPVRTEGDRILVLEDTDGDGAADKETVFHQGTDINSAHGICVLGDRVIVSAGDSVYSFYDEDGDLVADRKEVMFTGIGGVEHDHGIHAFVPGPDGKLYFNFGNEGHQIKDANGKRIVDQSGNEVRDHGNPYQQGMVFRCDLDGSNFETLAWNFRNNWEVCVDSFGTMWQSDNDDDGNRGTRINYVMQYGNYGYRGELDKSTWQVPRTGMHAEIPLRHWHLRDPGVVPNVVQTGAGSPTGIIRYEGEALPPKYRGQLIHCDPGPNSVRTYELGNDGAGYAGHQVEMLNGVRDKWFRPVDVCVAPDGSLLIADWYDPGVGGHQMGDSERGRIFRLTNVGAESEYRFAKPDLKTTSGAIEALKSPNVATRFLAAERLRSEGHDAEPNLIDFVKESVNPVFRARALWVLASSNSQKAFALASTDSDSNIRCVAIRIASQRDMNMIDIASRSVSDPSAQVRREAVLSLRGHGDAMASTWAEYALKHDATDRWYLEALGIAADGNWDACMEAWKSAVDDGWDTPAGRDLIWRSRATSSSELIANVLNHSSDRSDSARYLRALDFQPQGDNKQAALRSIAVQVARRLD</sequence>
<dbReference type="NCBIfam" id="TIGR02604">
    <property type="entry name" value="Piru_Ver_Nterm"/>
    <property type="match status" value="1"/>
</dbReference>
<feature type="signal peptide" evidence="5">
    <location>
        <begin position="1"/>
        <end position="19"/>
    </location>
</feature>
<evidence type="ECO:0000313" key="7">
    <source>
        <dbReference type="EMBL" id="MBB3209281.1"/>
    </source>
</evidence>
<dbReference type="PANTHER" id="PTHR33546:SF1">
    <property type="entry name" value="LARGE, MULTIFUNCTIONAL SECRETED PROTEIN"/>
    <property type="match status" value="1"/>
</dbReference>
<name>A0A7W5E313_9BACT</name>
<dbReference type="Gene3D" id="1.25.10.10">
    <property type="entry name" value="Leucine-rich Repeat Variant"/>
    <property type="match status" value="1"/>
</dbReference>
<dbReference type="InterPro" id="IPR009056">
    <property type="entry name" value="Cyt_c-like_dom"/>
</dbReference>
<dbReference type="NCBIfam" id="TIGR02603">
    <property type="entry name" value="CxxCH_TIGR02603"/>
    <property type="match status" value="1"/>
</dbReference>
<keyword evidence="2 4" id="KW-0479">Metal-binding</keyword>
<keyword evidence="5" id="KW-0732">Signal</keyword>
<feature type="chain" id="PRO_5030915083" evidence="5">
    <location>
        <begin position="20"/>
        <end position="1023"/>
    </location>
</feature>
<dbReference type="Proteomes" id="UP000536179">
    <property type="component" value="Unassembled WGS sequence"/>
</dbReference>
<dbReference type="InterPro" id="IPR011041">
    <property type="entry name" value="Quinoprot_gluc/sorb_DH_b-prop"/>
</dbReference>
<evidence type="ECO:0000259" key="6">
    <source>
        <dbReference type="PROSITE" id="PS51007"/>
    </source>
</evidence>
<organism evidence="7 8">
    <name type="scientific">Aporhodopirellula rubra</name>
    <dbReference type="NCBI Taxonomy" id="980271"/>
    <lineage>
        <taxon>Bacteria</taxon>
        <taxon>Pseudomonadati</taxon>
        <taxon>Planctomycetota</taxon>
        <taxon>Planctomycetia</taxon>
        <taxon>Pirellulales</taxon>
        <taxon>Pirellulaceae</taxon>
        <taxon>Aporhodopirellula</taxon>
    </lineage>
</organism>
<dbReference type="InterPro" id="IPR016024">
    <property type="entry name" value="ARM-type_fold"/>
</dbReference>
<dbReference type="InterPro" id="IPR013427">
    <property type="entry name" value="Haem-bd_dom_put"/>
</dbReference>
<dbReference type="InterPro" id="IPR036909">
    <property type="entry name" value="Cyt_c-like_dom_sf"/>
</dbReference>
<dbReference type="EMBL" id="JACHXU010000022">
    <property type="protein sequence ID" value="MBB3209281.1"/>
    <property type="molecule type" value="Genomic_DNA"/>
</dbReference>
<keyword evidence="3 4" id="KW-0408">Iron</keyword>
<dbReference type="Gene3D" id="2.120.10.30">
    <property type="entry name" value="TolB, C-terminal domain"/>
    <property type="match status" value="1"/>
</dbReference>
<dbReference type="PANTHER" id="PTHR33546">
    <property type="entry name" value="LARGE, MULTIFUNCTIONAL SECRETED PROTEIN-RELATED"/>
    <property type="match status" value="1"/>
</dbReference>
<evidence type="ECO:0000256" key="3">
    <source>
        <dbReference type="ARBA" id="ARBA00023004"/>
    </source>
</evidence>
<dbReference type="SUPFAM" id="SSF50952">
    <property type="entry name" value="Soluble quinoprotein glucose dehydrogenase"/>
    <property type="match status" value="1"/>
</dbReference>
<dbReference type="PROSITE" id="PS51007">
    <property type="entry name" value="CYTC"/>
    <property type="match status" value="1"/>
</dbReference>
<keyword evidence="1 4" id="KW-0349">Heme</keyword>